<reference evidence="2" key="1">
    <citation type="journal article" date="2013" name="Genetics">
        <title>The draft genome and transcriptome of Panagrellus redivivus are shaped by the harsh demands of a free-living lifestyle.</title>
        <authorList>
            <person name="Srinivasan J."/>
            <person name="Dillman A.R."/>
            <person name="Macchietto M.G."/>
            <person name="Heikkinen L."/>
            <person name="Lakso M."/>
            <person name="Fracchia K.M."/>
            <person name="Antoshechkin I."/>
            <person name="Mortazavi A."/>
            <person name="Wong G."/>
            <person name="Sternberg P.W."/>
        </authorList>
    </citation>
    <scope>NUCLEOTIDE SEQUENCE [LARGE SCALE GENOMIC DNA]</scope>
    <source>
        <strain evidence="2">MT8872</strain>
    </source>
</reference>
<feature type="domain" description="Carboxylesterase type B" evidence="1">
    <location>
        <begin position="21"/>
        <end position="299"/>
    </location>
</feature>
<evidence type="ECO:0000313" key="2">
    <source>
        <dbReference type="Proteomes" id="UP000492821"/>
    </source>
</evidence>
<protein>
    <submittedName>
        <fullName evidence="3">COesterase domain-containing protein</fullName>
    </submittedName>
</protein>
<dbReference type="Proteomes" id="UP000492821">
    <property type="component" value="Unassembled WGS sequence"/>
</dbReference>
<dbReference type="SUPFAM" id="SSF53474">
    <property type="entry name" value="alpha/beta-Hydrolases"/>
    <property type="match status" value="1"/>
</dbReference>
<dbReference type="InterPro" id="IPR029058">
    <property type="entry name" value="AB_hydrolase_fold"/>
</dbReference>
<sequence length="359" mass="40221">MLARLSGAFSLIIGRPACKVVYDLFKRAGMSSGSRRFCQESKGRNGDARKTQNQALIETYCPHIDDSKLPNADIGKQLEECLLSYSNEKLIEIQMLQQVGFAFVVDSRVINNPYLPSFDKDPITVNHDMLYSSSAQEYASLEDIVSTKTKTWNRDSLDARIAKLTLTGCFPPSDTDLYRSQFSAIKENYLASSTDESAYRDQVINAFTDVGFVLPAIRSIALANSSRVYYLTNAVPFTPFLKEHFAAATHSSDINRLFPSYIWTGNNNSFTANLEFELISVNNFAEIWSSFAKTGKPTANAVPAVTDVMFFKDRISPLACTVIKADSVEDTKCDHTSKLLYEELPSLFYWNQTTLGFFD</sequence>
<dbReference type="PANTHER" id="PTHR11559">
    <property type="entry name" value="CARBOXYLESTERASE"/>
    <property type="match status" value="1"/>
</dbReference>
<name>A0A7E4ZZY7_PANRE</name>
<dbReference type="Pfam" id="PF00135">
    <property type="entry name" value="COesterase"/>
    <property type="match status" value="1"/>
</dbReference>
<dbReference type="WBParaSite" id="Pan_g6283.t1">
    <property type="protein sequence ID" value="Pan_g6283.t1"/>
    <property type="gene ID" value="Pan_g6283"/>
</dbReference>
<dbReference type="Gene3D" id="3.40.50.1820">
    <property type="entry name" value="alpha/beta hydrolase"/>
    <property type="match status" value="1"/>
</dbReference>
<keyword evidence="2" id="KW-1185">Reference proteome</keyword>
<evidence type="ECO:0000259" key="1">
    <source>
        <dbReference type="Pfam" id="PF00135"/>
    </source>
</evidence>
<accession>A0A7E4ZZY7</accession>
<dbReference type="InterPro" id="IPR050309">
    <property type="entry name" value="Type-B_Carboxylest/Lipase"/>
</dbReference>
<proteinExistence type="predicted"/>
<dbReference type="InterPro" id="IPR002018">
    <property type="entry name" value="CarbesteraseB"/>
</dbReference>
<evidence type="ECO:0000313" key="3">
    <source>
        <dbReference type="WBParaSite" id="Pan_g6283.t1"/>
    </source>
</evidence>
<organism evidence="2 3">
    <name type="scientific">Panagrellus redivivus</name>
    <name type="common">Microworm</name>
    <dbReference type="NCBI Taxonomy" id="6233"/>
    <lineage>
        <taxon>Eukaryota</taxon>
        <taxon>Metazoa</taxon>
        <taxon>Ecdysozoa</taxon>
        <taxon>Nematoda</taxon>
        <taxon>Chromadorea</taxon>
        <taxon>Rhabditida</taxon>
        <taxon>Tylenchina</taxon>
        <taxon>Panagrolaimomorpha</taxon>
        <taxon>Panagrolaimoidea</taxon>
        <taxon>Panagrolaimidae</taxon>
        <taxon>Panagrellus</taxon>
    </lineage>
</organism>
<reference evidence="3" key="2">
    <citation type="submission" date="2020-10" db="UniProtKB">
        <authorList>
            <consortium name="WormBaseParasite"/>
        </authorList>
    </citation>
    <scope>IDENTIFICATION</scope>
</reference>
<dbReference type="AlphaFoldDB" id="A0A7E4ZZY7"/>